<protein>
    <submittedName>
        <fullName evidence="1">Uncharacterized protein</fullName>
    </submittedName>
</protein>
<proteinExistence type="predicted"/>
<organism evidence="1">
    <name type="scientific">Rhizophagus irregularis (strain DAOM 181602 / DAOM 197198 / MUCL 43194)</name>
    <name type="common">Arbuscular mycorrhizal fungus</name>
    <name type="synonym">Glomus intraradices</name>
    <dbReference type="NCBI Taxonomy" id="747089"/>
    <lineage>
        <taxon>Eukaryota</taxon>
        <taxon>Fungi</taxon>
        <taxon>Fungi incertae sedis</taxon>
        <taxon>Mucoromycota</taxon>
        <taxon>Glomeromycotina</taxon>
        <taxon>Glomeromycetes</taxon>
        <taxon>Glomerales</taxon>
        <taxon>Glomeraceae</taxon>
        <taxon>Rhizophagus</taxon>
    </lineage>
</organism>
<dbReference type="AlphaFoldDB" id="U9U6P2"/>
<reference evidence="1" key="1">
    <citation type="submission" date="2013-07" db="EMBL/GenBank/DDBJ databases">
        <title>The genome of an arbuscular mycorrhizal fungus provides insights into the evolution of the oldest plant symbiosis.</title>
        <authorList>
            <consortium name="DOE Joint Genome Institute"/>
            <person name="Tisserant E."/>
            <person name="Malbreil M."/>
            <person name="Kuo A."/>
            <person name="Kohler A."/>
            <person name="Symeonidi A."/>
            <person name="Balestrini R."/>
            <person name="Charron P."/>
            <person name="Duensing N."/>
            <person name="Frei-dit-Frey N."/>
            <person name="Gianinazzi-Pearson V."/>
            <person name="Gilbert B."/>
            <person name="Handa Y."/>
            <person name="Hijri M."/>
            <person name="Kaul R."/>
            <person name="Kawaguchi M."/>
            <person name="Krajinski F."/>
            <person name="Lammers P."/>
            <person name="Lapierre D."/>
            <person name="Masclaux F.G."/>
            <person name="Murat C."/>
            <person name="Morin E."/>
            <person name="Ndikumana S."/>
            <person name="Pagni M."/>
            <person name="Petitpierre D."/>
            <person name="Requena N."/>
            <person name="Rosikiewicz P."/>
            <person name="Riley R."/>
            <person name="Saito K."/>
            <person name="San Clemente H."/>
            <person name="Shapiro H."/>
            <person name="van Tuinen D."/>
            <person name="Becard G."/>
            <person name="Bonfante P."/>
            <person name="Paszkowski U."/>
            <person name="Shachar-Hill Y."/>
            <person name="Young J.P."/>
            <person name="Sanders I.R."/>
            <person name="Henrissat B."/>
            <person name="Rensing S.A."/>
            <person name="Grigoriev I.V."/>
            <person name="Corradi N."/>
            <person name="Roux C."/>
            <person name="Martin F."/>
        </authorList>
    </citation>
    <scope>NUCLEOTIDE SEQUENCE</scope>
    <source>
        <strain evidence="1">DAOM 197198</strain>
    </source>
</reference>
<sequence>MVCSNKYCSFDHDLSSNPNLIGRNRTKLTLFLVVVQYTHYMQYLLTTPHSHSTYVHDIICT</sequence>
<accession>U9U6P2</accession>
<dbReference type="HOGENOM" id="CLU_2923801_0_0_1"/>
<dbReference type="EMBL" id="KI283080">
    <property type="protein sequence ID" value="ESA14258.1"/>
    <property type="molecule type" value="Genomic_DNA"/>
</dbReference>
<name>U9U6P2_RHIID</name>
<evidence type="ECO:0000313" key="1">
    <source>
        <dbReference type="EMBL" id="ESA14258.1"/>
    </source>
</evidence>
<gene>
    <name evidence="1" type="ORF">GLOINDRAFT_25138</name>
</gene>